<feature type="domain" description="YbhG-like alpha-helical hairpin" evidence="5">
    <location>
        <begin position="135"/>
        <end position="261"/>
    </location>
</feature>
<feature type="coiled-coil region" evidence="2">
    <location>
        <begin position="135"/>
        <end position="261"/>
    </location>
</feature>
<protein>
    <submittedName>
        <fullName evidence="6">Efflux RND transporter periplasmic adaptor subunit</fullName>
    </submittedName>
</protein>
<evidence type="ECO:0000256" key="2">
    <source>
        <dbReference type="SAM" id="Coils"/>
    </source>
</evidence>
<name>A0A8J7F4B8_9CYAN</name>
<keyword evidence="7" id="KW-1185">Reference proteome</keyword>
<dbReference type="GO" id="GO:1990281">
    <property type="term" value="C:efflux pump complex"/>
    <property type="evidence" value="ECO:0007669"/>
    <property type="project" value="TreeGrafter"/>
</dbReference>
<dbReference type="Gene3D" id="2.40.420.20">
    <property type="match status" value="1"/>
</dbReference>
<evidence type="ECO:0000256" key="4">
    <source>
        <dbReference type="SAM" id="Phobius"/>
    </source>
</evidence>
<dbReference type="PANTHER" id="PTHR30469:SF11">
    <property type="entry name" value="BLL4320 PROTEIN"/>
    <property type="match status" value="1"/>
</dbReference>
<feature type="transmembrane region" description="Helical" evidence="4">
    <location>
        <begin position="36"/>
        <end position="57"/>
    </location>
</feature>
<dbReference type="Proteomes" id="UP000620559">
    <property type="component" value="Unassembled WGS sequence"/>
</dbReference>
<proteinExistence type="inferred from homology"/>
<dbReference type="GO" id="GO:0015562">
    <property type="term" value="F:efflux transmembrane transporter activity"/>
    <property type="evidence" value="ECO:0007669"/>
    <property type="project" value="TreeGrafter"/>
</dbReference>
<evidence type="ECO:0000259" key="5">
    <source>
        <dbReference type="Pfam" id="PF25881"/>
    </source>
</evidence>
<dbReference type="SUPFAM" id="SSF111369">
    <property type="entry name" value="HlyD-like secretion proteins"/>
    <property type="match status" value="2"/>
</dbReference>
<keyword evidence="4" id="KW-0472">Membrane</keyword>
<dbReference type="Gene3D" id="1.10.287.470">
    <property type="entry name" value="Helix hairpin bin"/>
    <property type="match status" value="2"/>
</dbReference>
<keyword evidence="2" id="KW-0175">Coiled coil</keyword>
<dbReference type="AlphaFoldDB" id="A0A8J7F4B8"/>
<dbReference type="NCBIfam" id="TIGR01730">
    <property type="entry name" value="RND_mfp"/>
    <property type="match status" value="1"/>
</dbReference>
<feature type="region of interest" description="Disordered" evidence="3">
    <location>
        <begin position="1"/>
        <end position="21"/>
    </location>
</feature>
<dbReference type="InterPro" id="IPR059052">
    <property type="entry name" value="HH_YbhG-like"/>
</dbReference>
<comment type="caution">
    <text evidence="6">The sequence shown here is derived from an EMBL/GenBank/DDBJ whole genome shotgun (WGS) entry which is preliminary data.</text>
</comment>
<sequence>MNPEFSPHSEISRDDTPYEGYDSQELENLDKHDPKLLRYGILGVLGLMLIVGTVFGANNLTKTESQTKEVAVARPIPVTTLRVEPVKSYQVLRTYTGEIAAIRTSELGFERGGKLVDVFVKEGDKVTSGQPIAKLDVSNLQMQKLQLEAQLAQAQARLDEFIAGPRSQDIAAARAAVEDAKQQLQLQKTKLKRREYLYGEGAIAREQLDEIAFGENSLNARLQQAQSNLDELLAGTRIEQLAAQRAVVKQLEASISDLQITIAKSTIKAPFASIVSARLIDEGTVVNPGQAVVRLVENTSPEARIGMPTTVVNKLRVGSSQTVEINNRNYSATVAAILPVVNPNTRTQVVVLKLESSTISQINPGQTVRLKLTDTIPTEGFWLPNKALTQGLRGLWTTYVLTKPKSNSNISQNTFMLEQRSIEILHQESDRVLVRGTLQEGDRIVADGIHRLVPGQIVRPIGE</sequence>
<dbReference type="Gene3D" id="2.40.30.170">
    <property type="match status" value="1"/>
</dbReference>
<dbReference type="RefSeq" id="WP_193917879.1">
    <property type="nucleotide sequence ID" value="NZ_JADEWL010000011.1"/>
</dbReference>
<evidence type="ECO:0000256" key="3">
    <source>
        <dbReference type="SAM" id="MobiDB-lite"/>
    </source>
</evidence>
<keyword evidence="4" id="KW-1133">Transmembrane helix</keyword>
<evidence type="ECO:0000256" key="1">
    <source>
        <dbReference type="ARBA" id="ARBA00009477"/>
    </source>
</evidence>
<accession>A0A8J7F4B8</accession>
<gene>
    <name evidence="6" type="ORF">IQ247_05575</name>
</gene>
<organism evidence="6 7">
    <name type="scientific">Plectonema cf. radiosum LEGE 06105</name>
    <dbReference type="NCBI Taxonomy" id="945769"/>
    <lineage>
        <taxon>Bacteria</taxon>
        <taxon>Bacillati</taxon>
        <taxon>Cyanobacteriota</taxon>
        <taxon>Cyanophyceae</taxon>
        <taxon>Oscillatoriophycideae</taxon>
        <taxon>Oscillatoriales</taxon>
        <taxon>Microcoleaceae</taxon>
        <taxon>Plectonema</taxon>
    </lineage>
</organism>
<evidence type="ECO:0000313" key="6">
    <source>
        <dbReference type="EMBL" id="MBE9212184.1"/>
    </source>
</evidence>
<comment type="similarity">
    <text evidence="1">Belongs to the membrane fusion protein (MFP) (TC 8.A.1) family.</text>
</comment>
<dbReference type="Pfam" id="PF25881">
    <property type="entry name" value="HH_YBHG"/>
    <property type="match status" value="1"/>
</dbReference>
<dbReference type="EMBL" id="JADEWL010000011">
    <property type="protein sequence ID" value="MBE9212184.1"/>
    <property type="molecule type" value="Genomic_DNA"/>
</dbReference>
<dbReference type="PANTHER" id="PTHR30469">
    <property type="entry name" value="MULTIDRUG RESISTANCE PROTEIN MDTA"/>
    <property type="match status" value="1"/>
</dbReference>
<evidence type="ECO:0000313" key="7">
    <source>
        <dbReference type="Proteomes" id="UP000620559"/>
    </source>
</evidence>
<dbReference type="InterPro" id="IPR006143">
    <property type="entry name" value="RND_pump_MFP"/>
</dbReference>
<keyword evidence="4" id="KW-0812">Transmembrane</keyword>
<reference evidence="6" key="1">
    <citation type="submission" date="2020-10" db="EMBL/GenBank/DDBJ databases">
        <authorList>
            <person name="Castelo-Branco R."/>
            <person name="Eusebio N."/>
            <person name="Adriana R."/>
            <person name="Vieira A."/>
            <person name="Brugerolle De Fraissinette N."/>
            <person name="Rezende De Castro R."/>
            <person name="Schneider M.P."/>
            <person name="Vasconcelos V."/>
            <person name="Leao P.N."/>
        </authorList>
    </citation>
    <scope>NUCLEOTIDE SEQUENCE</scope>
    <source>
        <strain evidence="6">LEGE 06105</strain>
    </source>
</reference>
<dbReference type="Gene3D" id="2.40.50.100">
    <property type="match status" value="2"/>
</dbReference>